<dbReference type="InterPro" id="IPR039369">
    <property type="entry name" value="LacA-like"/>
</dbReference>
<dbReference type="RefSeq" id="WP_249280576.1">
    <property type="nucleotide sequence ID" value="NZ_JACRSS010000004.1"/>
</dbReference>
<evidence type="ECO:0000256" key="1">
    <source>
        <dbReference type="ARBA" id="ARBA00007274"/>
    </source>
</evidence>
<dbReference type="Pfam" id="PF12464">
    <property type="entry name" value="Mac"/>
    <property type="match status" value="1"/>
</dbReference>
<dbReference type="InterPro" id="IPR024688">
    <property type="entry name" value="Mac_dom"/>
</dbReference>
<comment type="caution">
    <text evidence="7">The sequence shown here is derived from an EMBL/GenBank/DDBJ whole genome shotgun (WGS) entry which is preliminary data.</text>
</comment>
<accession>A0A926HWE1</accession>
<reference evidence="7" key="1">
    <citation type="submission" date="2020-08" db="EMBL/GenBank/DDBJ databases">
        <title>Genome public.</title>
        <authorList>
            <person name="Liu C."/>
            <person name="Sun Q."/>
        </authorList>
    </citation>
    <scope>NUCLEOTIDE SEQUENCE</scope>
    <source>
        <strain evidence="7">NSJ-63</strain>
    </source>
</reference>
<dbReference type="InterPro" id="IPR001451">
    <property type="entry name" value="Hexapep"/>
</dbReference>
<gene>
    <name evidence="7" type="ORF">H8693_08245</name>
</gene>
<evidence type="ECO:0000313" key="8">
    <source>
        <dbReference type="Proteomes" id="UP000617951"/>
    </source>
</evidence>
<dbReference type="Proteomes" id="UP000617951">
    <property type="component" value="Unassembled WGS sequence"/>
</dbReference>
<proteinExistence type="inferred from homology"/>
<dbReference type="GO" id="GO:0008870">
    <property type="term" value="F:galactoside O-acetyltransferase activity"/>
    <property type="evidence" value="ECO:0007669"/>
    <property type="project" value="TreeGrafter"/>
</dbReference>
<keyword evidence="4 5" id="KW-0012">Acyltransferase</keyword>
<evidence type="ECO:0000256" key="5">
    <source>
        <dbReference type="RuleBase" id="RU367021"/>
    </source>
</evidence>
<evidence type="ECO:0000256" key="2">
    <source>
        <dbReference type="ARBA" id="ARBA00022679"/>
    </source>
</evidence>
<evidence type="ECO:0000259" key="6">
    <source>
        <dbReference type="SMART" id="SM01266"/>
    </source>
</evidence>
<dbReference type="Gene3D" id="2.160.10.10">
    <property type="entry name" value="Hexapeptide repeat proteins"/>
    <property type="match status" value="1"/>
</dbReference>
<organism evidence="7 8">
    <name type="scientific">Guopingia tenuis</name>
    <dbReference type="NCBI Taxonomy" id="2763656"/>
    <lineage>
        <taxon>Bacteria</taxon>
        <taxon>Bacillati</taxon>
        <taxon>Bacillota</taxon>
        <taxon>Clostridia</taxon>
        <taxon>Christensenellales</taxon>
        <taxon>Christensenellaceae</taxon>
        <taxon>Guopingia</taxon>
    </lineage>
</organism>
<keyword evidence="2 5" id="KW-0808">Transferase</keyword>
<dbReference type="PANTHER" id="PTHR43017:SF1">
    <property type="entry name" value="ACETYLTRANSFERASE YJL218W-RELATED"/>
    <property type="match status" value="1"/>
</dbReference>
<evidence type="ECO:0000256" key="4">
    <source>
        <dbReference type="ARBA" id="ARBA00023315"/>
    </source>
</evidence>
<dbReference type="SMART" id="SM01266">
    <property type="entry name" value="Mac"/>
    <property type="match status" value="1"/>
</dbReference>
<dbReference type="CDD" id="cd03357">
    <property type="entry name" value="LbH_MAT_GAT"/>
    <property type="match status" value="1"/>
</dbReference>
<dbReference type="EMBL" id="JACRSS010000004">
    <property type="protein sequence ID" value="MBC8538924.1"/>
    <property type="molecule type" value="Genomic_DNA"/>
</dbReference>
<dbReference type="InterPro" id="IPR018357">
    <property type="entry name" value="Hexapep_transf_CS"/>
</dbReference>
<keyword evidence="3" id="KW-0677">Repeat</keyword>
<dbReference type="EC" id="2.3.1.-" evidence="5"/>
<dbReference type="InterPro" id="IPR011004">
    <property type="entry name" value="Trimer_LpxA-like_sf"/>
</dbReference>
<evidence type="ECO:0000313" key="7">
    <source>
        <dbReference type="EMBL" id="MBC8538924.1"/>
    </source>
</evidence>
<sequence>MTEWEKARAGLLYNANHDALLLEERAICKDLCFQYNRCRPSADGEQRRLLKKLLGEMGDRVVITPPFWCDYGKNIFIGHDFYANHNCIILDGAPVTFGDFVFIGPNCCFSTAGHPLDAGLRDEGLEFAHPISIGSHVWIGANVTVLPGITIGNGAVIGAGSVVTRDVPENVIAAGNPCRVLREITDADRQRYKQI</sequence>
<dbReference type="PROSITE" id="PS00101">
    <property type="entry name" value="HEXAPEP_TRANSFERASES"/>
    <property type="match status" value="1"/>
</dbReference>
<keyword evidence="8" id="KW-1185">Reference proteome</keyword>
<dbReference type="FunFam" id="2.160.10.10:FF:000008">
    <property type="entry name" value="Maltose O-acetyltransferase"/>
    <property type="match status" value="1"/>
</dbReference>
<dbReference type="SUPFAM" id="SSF51161">
    <property type="entry name" value="Trimeric LpxA-like enzymes"/>
    <property type="match status" value="1"/>
</dbReference>
<comment type="similarity">
    <text evidence="1 5">Belongs to the transferase hexapeptide repeat family.</text>
</comment>
<dbReference type="AlphaFoldDB" id="A0A926HWE1"/>
<feature type="domain" description="Maltose/galactoside acetyltransferase" evidence="6">
    <location>
        <begin position="4"/>
        <end position="59"/>
    </location>
</feature>
<dbReference type="Pfam" id="PF00132">
    <property type="entry name" value="Hexapep"/>
    <property type="match status" value="1"/>
</dbReference>
<protein>
    <recommendedName>
        <fullName evidence="5">Acetyltransferase</fullName>
        <ecNumber evidence="5">2.3.1.-</ecNumber>
    </recommendedName>
</protein>
<name>A0A926HWE1_9FIRM</name>
<evidence type="ECO:0000256" key="3">
    <source>
        <dbReference type="ARBA" id="ARBA00022737"/>
    </source>
</evidence>
<dbReference type="PANTHER" id="PTHR43017">
    <property type="entry name" value="GALACTOSIDE O-ACETYLTRANSFERASE"/>
    <property type="match status" value="1"/>
</dbReference>